<organism evidence="3 4">
    <name type="scientific">Frondihabitans sucicola</name>
    <dbReference type="NCBI Taxonomy" id="1268041"/>
    <lineage>
        <taxon>Bacteria</taxon>
        <taxon>Bacillati</taxon>
        <taxon>Actinomycetota</taxon>
        <taxon>Actinomycetes</taxon>
        <taxon>Micrococcales</taxon>
        <taxon>Microbacteriaceae</taxon>
        <taxon>Frondihabitans</taxon>
    </lineage>
</organism>
<dbReference type="Proteomes" id="UP001321486">
    <property type="component" value="Chromosome"/>
</dbReference>
<dbReference type="InterPro" id="IPR013215">
    <property type="entry name" value="Cbl-indep_Met_Synth_N"/>
</dbReference>
<evidence type="ECO:0000313" key="4">
    <source>
        <dbReference type="Proteomes" id="UP001321486"/>
    </source>
</evidence>
<accession>A0ABN6XYZ4</accession>
<keyword evidence="1" id="KW-0677">Repeat</keyword>
<evidence type="ECO:0000259" key="2">
    <source>
        <dbReference type="Pfam" id="PF08267"/>
    </source>
</evidence>
<sequence length="119" mass="13004">MTTTSSSFPTASILGYPRVGARRELKRAIESHWAGTSSLDELETAARALRSTRRARLAELGLSKTDSSIPEDFSFYDQVLDTALAVGAIPTRFADVAEGAGRETEFLLARGTRPTRRSR</sequence>
<dbReference type="EMBL" id="AP027732">
    <property type="protein sequence ID" value="BDZ50173.1"/>
    <property type="molecule type" value="Genomic_DNA"/>
</dbReference>
<dbReference type="InterPro" id="IPR038071">
    <property type="entry name" value="UROD/MetE-like_sf"/>
</dbReference>
<evidence type="ECO:0000313" key="3">
    <source>
        <dbReference type="EMBL" id="BDZ50173.1"/>
    </source>
</evidence>
<reference evidence="4" key="1">
    <citation type="journal article" date="2019" name="Int. J. Syst. Evol. Microbiol.">
        <title>The Global Catalogue of Microorganisms (GCM) 10K type strain sequencing project: providing services to taxonomists for standard genome sequencing and annotation.</title>
        <authorList>
            <consortium name="The Broad Institute Genomics Platform"/>
            <consortium name="The Broad Institute Genome Sequencing Center for Infectious Disease"/>
            <person name="Wu L."/>
            <person name="Ma J."/>
        </authorList>
    </citation>
    <scope>NUCLEOTIDE SEQUENCE [LARGE SCALE GENOMIC DNA]</scope>
    <source>
        <strain evidence="4">NBRC 108728</strain>
    </source>
</reference>
<proteinExistence type="predicted"/>
<feature type="domain" description="Cobalamin-independent methionine synthase MetE N-terminal" evidence="2">
    <location>
        <begin position="11"/>
        <end position="113"/>
    </location>
</feature>
<dbReference type="Pfam" id="PF08267">
    <property type="entry name" value="Meth_synt_1"/>
    <property type="match status" value="1"/>
</dbReference>
<dbReference type="SUPFAM" id="SSF51726">
    <property type="entry name" value="UROD/MetE-like"/>
    <property type="match status" value="1"/>
</dbReference>
<keyword evidence="4" id="KW-1185">Reference proteome</keyword>
<name>A0ABN6XYZ4_9MICO</name>
<evidence type="ECO:0000256" key="1">
    <source>
        <dbReference type="ARBA" id="ARBA00022737"/>
    </source>
</evidence>
<protein>
    <recommendedName>
        <fullName evidence="2">Cobalamin-independent methionine synthase MetE N-terminal domain-containing protein</fullName>
    </recommendedName>
</protein>
<dbReference type="Gene3D" id="3.20.20.210">
    <property type="match status" value="1"/>
</dbReference>
<gene>
    <name evidence="3" type="ORF">GCM10025867_24140</name>
</gene>
<dbReference type="PANTHER" id="PTHR30519">
    <property type="entry name" value="5-METHYLTETRAHYDROPTEROYLTRIGLUTAMATE--HOMOCYSTEINE METHYLTRANSFERASE"/>
    <property type="match status" value="1"/>
</dbReference>